<keyword evidence="1" id="KW-1133">Transmembrane helix</keyword>
<sequence length="225" mass="22954">MLGTVVNCGTIILGCIVGLVVKGRLKEKVSTTIMNGLALCVLYIGISGALKGENTLQMIISVGVGALIGELIDIDKGLKSVGDYLESKINKGNGEKSISEGFVTASLLFCVGAMAMVGSLESGLQGNHTTLYAKSILDGISSIIFTSTLGIGVMFSAVAVLIYQGGITLCAGILGGILSTVVIGNMSAVGSLLIVGLGLNMLGVTKIKVANLLPAIFIPIIFGIF</sequence>
<gene>
    <name evidence="2" type="ORF">CP373A1_13670</name>
</gene>
<name>A0A174WXP5_9CLOT</name>
<dbReference type="Proteomes" id="UP000092714">
    <property type="component" value="Unassembled WGS sequence"/>
</dbReference>
<feature type="transmembrane region" description="Helical" evidence="1">
    <location>
        <begin position="101"/>
        <end position="120"/>
    </location>
</feature>
<dbReference type="AlphaFoldDB" id="A0A174WXP5"/>
<evidence type="ECO:0008006" key="4">
    <source>
        <dbReference type="Google" id="ProtNLM"/>
    </source>
</evidence>
<comment type="caution">
    <text evidence="2">The sequence shown here is derived from an EMBL/GenBank/DDBJ whole genome shotgun (WGS) entry which is preliminary data.</text>
</comment>
<dbReference type="EMBL" id="MAPZ01000026">
    <property type="protein sequence ID" value="OBY09715.1"/>
    <property type="molecule type" value="Genomic_DNA"/>
</dbReference>
<feature type="transmembrane region" description="Helical" evidence="1">
    <location>
        <begin position="32"/>
        <end position="50"/>
    </location>
</feature>
<dbReference type="RefSeq" id="WP_055185156.1">
    <property type="nucleotide sequence ID" value="NZ_CZBQ01000018.1"/>
</dbReference>
<accession>A0A174WXP5</accession>
<feature type="transmembrane region" description="Helical" evidence="1">
    <location>
        <begin position="140"/>
        <end position="162"/>
    </location>
</feature>
<feature type="transmembrane region" description="Helical" evidence="1">
    <location>
        <begin position="169"/>
        <end position="195"/>
    </location>
</feature>
<dbReference type="Pfam" id="PF04474">
    <property type="entry name" value="DUF554"/>
    <property type="match status" value="1"/>
</dbReference>
<proteinExistence type="predicted"/>
<feature type="transmembrane region" description="Helical" evidence="1">
    <location>
        <begin position="207"/>
        <end position="224"/>
    </location>
</feature>
<protein>
    <recommendedName>
        <fullName evidence="4">Membrane protein YdfK</fullName>
    </recommendedName>
</protein>
<dbReference type="eggNOG" id="COG1811">
    <property type="taxonomic scope" value="Bacteria"/>
</dbReference>
<reference evidence="2 3" key="1">
    <citation type="submission" date="2016-06" db="EMBL/GenBank/DDBJ databases">
        <authorList>
            <person name="Kjaerup R.B."/>
            <person name="Dalgaard T.S."/>
            <person name="Juul-Madsen H.R."/>
        </authorList>
    </citation>
    <scope>NUCLEOTIDE SEQUENCE [LARGE SCALE GENOMIC DNA]</scope>
    <source>
        <strain evidence="2 3">373-A1</strain>
    </source>
</reference>
<dbReference type="OrthoDB" id="9797976at2"/>
<dbReference type="PANTHER" id="PTHR36111:SF2">
    <property type="entry name" value="INNER MEMBRANE PROTEIN"/>
    <property type="match status" value="1"/>
</dbReference>
<dbReference type="InterPro" id="IPR007563">
    <property type="entry name" value="DUF554"/>
</dbReference>
<evidence type="ECO:0000313" key="2">
    <source>
        <dbReference type="EMBL" id="OBY09715.1"/>
    </source>
</evidence>
<keyword evidence="3" id="KW-1185">Reference proteome</keyword>
<dbReference type="PANTHER" id="PTHR36111">
    <property type="entry name" value="INNER MEMBRANE PROTEIN-RELATED"/>
    <property type="match status" value="1"/>
</dbReference>
<evidence type="ECO:0000256" key="1">
    <source>
        <dbReference type="SAM" id="Phobius"/>
    </source>
</evidence>
<feature type="transmembrane region" description="Helical" evidence="1">
    <location>
        <begin position="6"/>
        <end position="25"/>
    </location>
</feature>
<organism evidence="2 3">
    <name type="scientific">Clostridium paraputrificum</name>
    <dbReference type="NCBI Taxonomy" id="29363"/>
    <lineage>
        <taxon>Bacteria</taxon>
        <taxon>Bacillati</taxon>
        <taxon>Bacillota</taxon>
        <taxon>Clostridia</taxon>
        <taxon>Eubacteriales</taxon>
        <taxon>Clostridiaceae</taxon>
        <taxon>Clostridium</taxon>
    </lineage>
</organism>
<keyword evidence="1" id="KW-0472">Membrane</keyword>
<keyword evidence="1" id="KW-0812">Transmembrane</keyword>
<evidence type="ECO:0000313" key="3">
    <source>
        <dbReference type="Proteomes" id="UP000092714"/>
    </source>
</evidence>